<dbReference type="GO" id="GO:0006281">
    <property type="term" value="P:DNA repair"/>
    <property type="evidence" value="ECO:0007669"/>
    <property type="project" value="UniProtKB-UniRule"/>
</dbReference>
<comment type="subcellular location">
    <subcellularLocation>
        <location evidence="1 4">Nucleus</location>
    </subcellularLocation>
</comment>
<organism evidence="7 8">
    <name type="scientific">Cercophora newfieldiana</name>
    <dbReference type="NCBI Taxonomy" id="92897"/>
    <lineage>
        <taxon>Eukaryota</taxon>
        <taxon>Fungi</taxon>
        <taxon>Dikarya</taxon>
        <taxon>Ascomycota</taxon>
        <taxon>Pezizomycotina</taxon>
        <taxon>Sordariomycetes</taxon>
        <taxon>Sordariomycetidae</taxon>
        <taxon>Sordariales</taxon>
        <taxon>Lasiosphaeriaceae</taxon>
        <taxon>Cercophora</taxon>
    </lineage>
</organism>
<gene>
    <name evidence="7" type="ORF">B0T16DRAFT_14469</name>
</gene>
<dbReference type="Proteomes" id="UP001174936">
    <property type="component" value="Unassembled WGS sequence"/>
</dbReference>
<feature type="domain" description="MMS19 N-terminal" evidence="6">
    <location>
        <begin position="73"/>
        <end position="333"/>
    </location>
</feature>
<dbReference type="SUPFAM" id="SSF48371">
    <property type="entry name" value="ARM repeat"/>
    <property type="match status" value="1"/>
</dbReference>
<dbReference type="InterPro" id="IPR039920">
    <property type="entry name" value="MMS19"/>
</dbReference>
<evidence type="ECO:0000256" key="2">
    <source>
        <dbReference type="ARBA" id="ARBA00022737"/>
    </source>
</evidence>
<comment type="similarity">
    <text evidence="4">Belongs to the MET18/MMS19 family.</text>
</comment>
<dbReference type="AlphaFoldDB" id="A0AA39YN40"/>
<dbReference type="InterPro" id="IPR016024">
    <property type="entry name" value="ARM-type_fold"/>
</dbReference>
<comment type="function">
    <text evidence="4">Key component of the cytosolic iron-sulfur protein assembly (CIA) complex, a multiprotein complex that mediates the incorporation of iron-sulfur cluster into apoproteins specifically involved in DNA metabolism and genomic integrity. In the CIA complex, MMS19 acts as an adapter between early-acting CIA components and a subset of cellular target iron-sulfur proteins.</text>
</comment>
<name>A0AA39YN40_9PEZI</name>
<dbReference type="InterPro" id="IPR024687">
    <property type="entry name" value="MMS19_C"/>
</dbReference>
<dbReference type="PANTHER" id="PTHR12891:SF0">
    <property type="entry name" value="MMS19 NUCLEOTIDE EXCISION REPAIR PROTEIN HOMOLOG"/>
    <property type="match status" value="1"/>
</dbReference>
<protein>
    <recommendedName>
        <fullName evidence="4">MMS19 nucleotide excision repair protein</fullName>
    </recommendedName>
</protein>
<dbReference type="InterPro" id="IPR029240">
    <property type="entry name" value="MMS19_N"/>
</dbReference>
<dbReference type="GO" id="GO:0005634">
    <property type="term" value="C:nucleus"/>
    <property type="evidence" value="ECO:0007669"/>
    <property type="project" value="UniProtKB-SubCell"/>
</dbReference>
<proteinExistence type="inferred from homology"/>
<evidence type="ECO:0000256" key="4">
    <source>
        <dbReference type="RuleBase" id="RU367072"/>
    </source>
</evidence>
<keyword evidence="2" id="KW-0677">Repeat</keyword>
<sequence>MANFKDWALQYVLADDEPLQFEIAKKAAKEIESSNASRATVGNWAASVQPWMSRAQAGDDDLMEDGDDGGSGDIIARAKALGFLAGTLEALDKTILRTDQIVFLVGFFGSMFSYDHKAGITASTKALRQLFVMKGFKPDMGVKMLEDVCKLKEDFRLQSVVTRLEIYELFRSLVKDPSVSSELQHKYGSSCGFVVDLLQLCQHERDPRNLMLWFDIIASLVADYSPSEEVTGEIFKAFSAYFPISLKSSSTRIGITADDLKVALRSCFAAHQRLAPLTFPFLIQKLDQGDAVTVAVKLDILRTIKACVESYEHPQASLVPYIGKIWGSLKYEVRNGEVKETIDATLDVLRAIADKLDGSKTQKLEASLLKGYIDTVFKDCKEDLANPTYTKQAGLLVMTVITANIRGYVLESAALLDSIRSNFRQPKSPSHTRDLLLILNSILKARLELVKNRGQGHPEDAEQLKTEPRASLDALFHDIYLSTWTAKSSEPSKENTEVLKQVVQGLALLVSQQTVQQDGQTSLLCSGETCSQICTLLIQTLIKGLTLSSNDKETNDSSLEEEAQLALRTVGLNYTQAYEEFARTAKAEIKKRDWANASAYSLEALRDLLFRLAFVGCSELPHNVAGGSAGSKPFSPLQHFITSTATLLELFPLSVAGLSAEAHKESPANSYVIAALHAGLLFFRDACVAKYGADALVAFSRDDKNWVEEFGGFSDDWIQQLKSGEASDPTLSSLGEEDPEVYRQFLRLSLFIVRYLYRSATAGVQTVWSGRILSQVSNIAAFVIRNLDEKLQISCNLANEAFTLFSGKDVAEGNASPFLELLTRGVLEGLWPGAMAELYNPGGIAENIMCNPPKLEDRHSHQREIRASVALILANKHKMGPSTSDPESQTMKKVLGTWGDQLKASAASDIDLGAFESLNTIAMHIFAGAVARQDRNVLDLVPVLKEAIASEHVGDIVSRSMGILVTESELLLTENHAVVRRFYKQWAYSQIAKQFYPLALPSENGPAAATRYRAAILSIVSNCAFSVYEADVEPLLRLLITTLGDRGNVSPQQLVAALEVLVEILANEPDSLKSHLKAVIGGAIGVSEESLSQSQASSKKDPNQTSARKLALQALAAIPKKFEERYLLPHALRLQRVLAMACGDPVREVRLVARLARGNWAKVK</sequence>
<comment type="caution">
    <text evidence="7">The sequence shown here is derived from an EMBL/GenBank/DDBJ whole genome shotgun (WGS) entry which is preliminary data.</text>
</comment>
<keyword evidence="8" id="KW-1185">Reference proteome</keyword>
<dbReference type="EMBL" id="JAULSV010000001">
    <property type="protein sequence ID" value="KAK0655573.1"/>
    <property type="molecule type" value="Genomic_DNA"/>
</dbReference>
<dbReference type="GO" id="GO:0016226">
    <property type="term" value="P:iron-sulfur cluster assembly"/>
    <property type="evidence" value="ECO:0007669"/>
    <property type="project" value="UniProtKB-UniRule"/>
</dbReference>
<dbReference type="PANTHER" id="PTHR12891">
    <property type="entry name" value="DNA REPAIR/TRANSCRIPTION PROTEIN MET18/MMS19"/>
    <property type="match status" value="1"/>
</dbReference>
<dbReference type="GO" id="GO:0051604">
    <property type="term" value="P:protein maturation"/>
    <property type="evidence" value="ECO:0007669"/>
    <property type="project" value="UniProtKB-UniRule"/>
</dbReference>
<keyword evidence="4" id="KW-0227">DNA damage</keyword>
<dbReference type="Pfam" id="PF14500">
    <property type="entry name" value="MMS19_N"/>
    <property type="match status" value="1"/>
</dbReference>
<evidence type="ECO:0000313" key="8">
    <source>
        <dbReference type="Proteomes" id="UP001174936"/>
    </source>
</evidence>
<evidence type="ECO:0000259" key="6">
    <source>
        <dbReference type="Pfam" id="PF14500"/>
    </source>
</evidence>
<reference evidence="7" key="1">
    <citation type="submission" date="2023-06" db="EMBL/GenBank/DDBJ databases">
        <title>Genome-scale phylogeny and comparative genomics of the fungal order Sordariales.</title>
        <authorList>
            <consortium name="Lawrence Berkeley National Laboratory"/>
            <person name="Hensen N."/>
            <person name="Bonometti L."/>
            <person name="Westerberg I."/>
            <person name="Brannstrom I.O."/>
            <person name="Guillou S."/>
            <person name="Cros-Aarteil S."/>
            <person name="Calhoun S."/>
            <person name="Haridas S."/>
            <person name="Kuo A."/>
            <person name="Mondo S."/>
            <person name="Pangilinan J."/>
            <person name="Riley R."/>
            <person name="Labutti K."/>
            <person name="Andreopoulos B."/>
            <person name="Lipzen A."/>
            <person name="Chen C."/>
            <person name="Yanf M."/>
            <person name="Daum C."/>
            <person name="Ng V."/>
            <person name="Clum A."/>
            <person name="Steindorff A."/>
            <person name="Ohm R."/>
            <person name="Martin F."/>
            <person name="Silar P."/>
            <person name="Natvig D."/>
            <person name="Lalanne C."/>
            <person name="Gautier V."/>
            <person name="Ament-Velasquez S.L."/>
            <person name="Kruys A."/>
            <person name="Hutchinson M.I."/>
            <person name="Powell A.J."/>
            <person name="Barry K."/>
            <person name="Miller A.N."/>
            <person name="Grigoriev I.V."/>
            <person name="Debuchy R."/>
            <person name="Gladieux P."/>
            <person name="Thoren M.H."/>
            <person name="Johannesson H."/>
        </authorList>
    </citation>
    <scope>NUCLEOTIDE SEQUENCE</scope>
    <source>
        <strain evidence="7">SMH2532-1</strain>
    </source>
</reference>
<evidence type="ECO:0000313" key="7">
    <source>
        <dbReference type="EMBL" id="KAK0655573.1"/>
    </source>
</evidence>
<accession>A0AA39YN40</accession>
<evidence type="ECO:0000256" key="3">
    <source>
        <dbReference type="ARBA" id="ARBA00023242"/>
    </source>
</evidence>
<dbReference type="Pfam" id="PF12460">
    <property type="entry name" value="MMS19_C"/>
    <property type="match status" value="1"/>
</dbReference>
<keyword evidence="3 4" id="KW-0539">Nucleus</keyword>
<evidence type="ECO:0000256" key="1">
    <source>
        <dbReference type="ARBA" id="ARBA00004123"/>
    </source>
</evidence>
<feature type="domain" description="MMS19 C-terminal" evidence="5">
    <location>
        <begin position="769"/>
        <end position="1119"/>
    </location>
</feature>
<dbReference type="GO" id="GO:0097361">
    <property type="term" value="C:cytosolic [4Fe-4S] assembly targeting complex"/>
    <property type="evidence" value="ECO:0007669"/>
    <property type="project" value="UniProtKB-UniRule"/>
</dbReference>
<evidence type="ECO:0000259" key="5">
    <source>
        <dbReference type="Pfam" id="PF12460"/>
    </source>
</evidence>
<keyword evidence="4" id="KW-0234">DNA repair</keyword>